<evidence type="ECO:0000313" key="3">
    <source>
        <dbReference type="Proteomes" id="UP001367508"/>
    </source>
</evidence>
<dbReference type="Proteomes" id="UP001367508">
    <property type="component" value="Unassembled WGS sequence"/>
</dbReference>
<feature type="transmembrane region" description="Helical" evidence="1">
    <location>
        <begin position="12"/>
        <end position="30"/>
    </location>
</feature>
<proteinExistence type="predicted"/>
<gene>
    <name evidence="2" type="ORF">VNO77_24120</name>
</gene>
<organism evidence="2 3">
    <name type="scientific">Canavalia gladiata</name>
    <name type="common">Sword bean</name>
    <name type="synonym">Dolichos gladiatus</name>
    <dbReference type="NCBI Taxonomy" id="3824"/>
    <lineage>
        <taxon>Eukaryota</taxon>
        <taxon>Viridiplantae</taxon>
        <taxon>Streptophyta</taxon>
        <taxon>Embryophyta</taxon>
        <taxon>Tracheophyta</taxon>
        <taxon>Spermatophyta</taxon>
        <taxon>Magnoliopsida</taxon>
        <taxon>eudicotyledons</taxon>
        <taxon>Gunneridae</taxon>
        <taxon>Pentapetalae</taxon>
        <taxon>rosids</taxon>
        <taxon>fabids</taxon>
        <taxon>Fabales</taxon>
        <taxon>Fabaceae</taxon>
        <taxon>Papilionoideae</taxon>
        <taxon>50 kb inversion clade</taxon>
        <taxon>NPAAA clade</taxon>
        <taxon>indigoferoid/millettioid clade</taxon>
        <taxon>Phaseoleae</taxon>
        <taxon>Canavalia</taxon>
    </lineage>
</organism>
<keyword evidence="1" id="KW-0812">Transmembrane</keyword>
<reference evidence="2 3" key="1">
    <citation type="submission" date="2024-01" db="EMBL/GenBank/DDBJ databases">
        <title>The genomes of 5 underutilized Papilionoideae crops provide insights into root nodulation and disease resistanc.</title>
        <authorList>
            <person name="Jiang F."/>
        </authorList>
    </citation>
    <scope>NUCLEOTIDE SEQUENCE [LARGE SCALE GENOMIC DNA]</scope>
    <source>
        <strain evidence="2">LVBAO_FW01</strain>
        <tissue evidence="2">Leaves</tissue>
    </source>
</reference>
<protein>
    <submittedName>
        <fullName evidence="2">Uncharacterized protein</fullName>
    </submittedName>
</protein>
<dbReference type="AlphaFoldDB" id="A0AAN9L900"/>
<sequence>MLMFRHINVLSFLYPIFVSSSMVVTLKFSYSVGASSEANLAKSIHSLERMLNAKVAFIYYNMSKCFNLLTTFLACAKGVVPNFCFFLTRAIKQMIFSLSIDNETIDAMIEAGILIKCLPGLQPVEMVYLNSLLS</sequence>
<keyword evidence="1" id="KW-0472">Membrane</keyword>
<name>A0AAN9L900_CANGL</name>
<keyword evidence="1" id="KW-1133">Transmembrane helix</keyword>
<accession>A0AAN9L900</accession>
<evidence type="ECO:0000313" key="2">
    <source>
        <dbReference type="EMBL" id="KAK7329938.1"/>
    </source>
</evidence>
<evidence type="ECO:0000256" key="1">
    <source>
        <dbReference type="SAM" id="Phobius"/>
    </source>
</evidence>
<comment type="caution">
    <text evidence="2">The sequence shown here is derived from an EMBL/GenBank/DDBJ whole genome shotgun (WGS) entry which is preliminary data.</text>
</comment>
<dbReference type="EMBL" id="JAYMYQ010000005">
    <property type="protein sequence ID" value="KAK7329938.1"/>
    <property type="molecule type" value="Genomic_DNA"/>
</dbReference>
<feature type="transmembrane region" description="Helical" evidence="1">
    <location>
        <begin position="66"/>
        <end position="87"/>
    </location>
</feature>
<keyword evidence="3" id="KW-1185">Reference proteome</keyword>